<dbReference type="AlphaFoldDB" id="A0A146KIJ1"/>
<keyword evidence="4 5" id="KW-0472">Membrane</keyword>
<dbReference type="SUPFAM" id="SSF103473">
    <property type="entry name" value="MFS general substrate transporter"/>
    <property type="match status" value="1"/>
</dbReference>
<dbReference type="EMBL" id="GDID01000628">
    <property type="protein sequence ID" value="JAP95978.1"/>
    <property type="molecule type" value="Transcribed_RNA"/>
</dbReference>
<name>A0A146KIJ1_9EUKA</name>
<dbReference type="InterPro" id="IPR005828">
    <property type="entry name" value="MFS_sugar_transport-like"/>
</dbReference>
<keyword evidence="2 5" id="KW-0812">Transmembrane</keyword>
<evidence type="ECO:0000256" key="2">
    <source>
        <dbReference type="ARBA" id="ARBA00022692"/>
    </source>
</evidence>
<proteinExistence type="predicted"/>
<feature type="non-terminal residue" evidence="6">
    <location>
        <position position="1"/>
    </location>
</feature>
<evidence type="ECO:0000313" key="6">
    <source>
        <dbReference type="EMBL" id="JAP95978.1"/>
    </source>
</evidence>
<keyword evidence="3 5" id="KW-1133">Transmembrane helix</keyword>
<comment type="subcellular location">
    <subcellularLocation>
        <location evidence="1">Membrane</location>
    </subcellularLocation>
</comment>
<sequence>SLSCAVCALLIKNEYKPQKTIFVVEKAVSKKVFLKMLFKNCFISFSTQSNGIAVATQMARRHFENMFRYDKYFSASLGGTIMGICKVVGCSIPLLMAEKWKKKWVFITGIGGTVVANLIVALSYYFSKSSYKIFIQAFGTIIMLLGFEFGPGSLQFEIYDRIDSKELQNILQSLQFVVLATTNTVITISFQYFTTLWVPYIIYAAISSMC</sequence>
<dbReference type="GO" id="GO:0022857">
    <property type="term" value="F:transmembrane transporter activity"/>
    <property type="evidence" value="ECO:0007669"/>
    <property type="project" value="InterPro"/>
</dbReference>
<evidence type="ECO:0000256" key="5">
    <source>
        <dbReference type="SAM" id="Phobius"/>
    </source>
</evidence>
<evidence type="ECO:0000256" key="3">
    <source>
        <dbReference type="ARBA" id="ARBA00022989"/>
    </source>
</evidence>
<gene>
    <name evidence="6" type="ORF">TPC1_10843</name>
</gene>
<organism evidence="6">
    <name type="scientific">Trepomonas sp. PC1</name>
    <dbReference type="NCBI Taxonomy" id="1076344"/>
    <lineage>
        <taxon>Eukaryota</taxon>
        <taxon>Metamonada</taxon>
        <taxon>Diplomonadida</taxon>
        <taxon>Hexamitidae</taxon>
        <taxon>Hexamitinae</taxon>
        <taxon>Trepomonas</taxon>
    </lineage>
</organism>
<dbReference type="Pfam" id="PF00083">
    <property type="entry name" value="Sugar_tr"/>
    <property type="match status" value="1"/>
</dbReference>
<feature type="transmembrane region" description="Helical" evidence="5">
    <location>
        <begin position="133"/>
        <end position="154"/>
    </location>
</feature>
<feature type="transmembrane region" description="Helical" evidence="5">
    <location>
        <begin position="72"/>
        <end position="97"/>
    </location>
</feature>
<evidence type="ECO:0000256" key="4">
    <source>
        <dbReference type="ARBA" id="ARBA00023136"/>
    </source>
</evidence>
<feature type="non-terminal residue" evidence="6">
    <location>
        <position position="210"/>
    </location>
</feature>
<dbReference type="Gene3D" id="1.20.1250.20">
    <property type="entry name" value="MFS general substrate transporter like domains"/>
    <property type="match status" value="1"/>
</dbReference>
<feature type="transmembrane region" description="Helical" evidence="5">
    <location>
        <begin position="104"/>
        <end position="127"/>
    </location>
</feature>
<dbReference type="GO" id="GO:0016020">
    <property type="term" value="C:membrane"/>
    <property type="evidence" value="ECO:0007669"/>
    <property type="project" value="UniProtKB-SubCell"/>
</dbReference>
<evidence type="ECO:0000256" key="1">
    <source>
        <dbReference type="ARBA" id="ARBA00004370"/>
    </source>
</evidence>
<dbReference type="InterPro" id="IPR036259">
    <property type="entry name" value="MFS_trans_sf"/>
</dbReference>
<accession>A0A146KIJ1</accession>
<protein>
    <submittedName>
        <fullName evidence="6">Hexose transporter</fullName>
    </submittedName>
</protein>
<reference evidence="6" key="1">
    <citation type="submission" date="2015-07" db="EMBL/GenBank/DDBJ databases">
        <title>Adaptation to a free-living lifestyle via gene acquisitions in the diplomonad Trepomonas sp. PC1.</title>
        <authorList>
            <person name="Xu F."/>
            <person name="Jerlstrom-Hultqvist J."/>
            <person name="Kolisko M."/>
            <person name="Simpson A.G.B."/>
            <person name="Roger A.J."/>
            <person name="Svard S.G."/>
            <person name="Andersson J.O."/>
        </authorList>
    </citation>
    <scope>NUCLEOTIDE SEQUENCE</scope>
    <source>
        <strain evidence="6">PC1</strain>
    </source>
</reference>